<dbReference type="AlphaFoldDB" id="A0A644UD02"/>
<reference evidence="1" key="1">
    <citation type="submission" date="2019-08" db="EMBL/GenBank/DDBJ databases">
        <authorList>
            <person name="Kucharzyk K."/>
            <person name="Murdoch R.W."/>
            <person name="Higgins S."/>
            <person name="Loffler F."/>
        </authorList>
    </citation>
    <scope>NUCLEOTIDE SEQUENCE</scope>
</reference>
<sequence length="178" mass="19783">MNKIFKYLLLGVMAVCFTAPVAAKVEAAKIAVVPLIVNVKDDGGMNAILYSDACAKLFKYPDFDFVDTDLVKKAAAAQTNVFSKAGMQAIMDASGADIVVAMSVDKFDWKEDRMRQAPMTILDLRGKFSTLNRLTGKYQHENWVNDAQLESEAISPRNDFPHQEFSRTVRVELKKAAK</sequence>
<organism evidence="1">
    <name type="scientific">bioreactor metagenome</name>
    <dbReference type="NCBI Taxonomy" id="1076179"/>
    <lineage>
        <taxon>unclassified sequences</taxon>
        <taxon>metagenomes</taxon>
        <taxon>ecological metagenomes</taxon>
    </lineage>
</organism>
<evidence type="ECO:0000313" key="1">
    <source>
        <dbReference type="EMBL" id="MPL76719.1"/>
    </source>
</evidence>
<dbReference type="EMBL" id="VSSQ01000099">
    <property type="protein sequence ID" value="MPL76719.1"/>
    <property type="molecule type" value="Genomic_DNA"/>
</dbReference>
<comment type="caution">
    <text evidence="1">The sequence shown here is derived from an EMBL/GenBank/DDBJ whole genome shotgun (WGS) entry which is preliminary data.</text>
</comment>
<protein>
    <submittedName>
        <fullName evidence="1">Uncharacterized protein</fullName>
    </submittedName>
</protein>
<accession>A0A644UD02</accession>
<gene>
    <name evidence="1" type="ORF">SDC9_22565</name>
</gene>
<name>A0A644UD02_9ZZZZ</name>
<proteinExistence type="predicted"/>